<keyword evidence="1" id="KW-0812">Transmembrane</keyword>
<dbReference type="OrthoDB" id="8005957at2"/>
<protein>
    <submittedName>
        <fullName evidence="2">Ca-activated chloride channel family protein</fullName>
    </submittedName>
</protein>
<accession>A0A1I1U378</accession>
<evidence type="ECO:0000256" key="1">
    <source>
        <dbReference type="SAM" id="Phobius"/>
    </source>
</evidence>
<keyword evidence="3" id="KW-1185">Reference proteome</keyword>
<name>A0A1I1U378_9RHOB</name>
<reference evidence="2 3" key="1">
    <citation type="submission" date="2016-10" db="EMBL/GenBank/DDBJ databases">
        <authorList>
            <person name="Varghese N."/>
            <person name="Submissions S."/>
        </authorList>
    </citation>
    <scope>NUCLEOTIDE SEQUENCE [LARGE SCALE GENOMIC DNA]</scope>
    <source>
        <strain evidence="3">YIM D21,KCTC 23444,ACCC 10710</strain>
    </source>
</reference>
<dbReference type="EMBL" id="FOMS01000002">
    <property type="protein sequence ID" value="SFD63153.1"/>
    <property type="molecule type" value="Genomic_DNA"/>
</dbReference>
<sequence>MTGFDVTLLRPWWLLALPLLAFAAWWLHRRAQSPGDWGRVIEPELMAALSALGRVDGGSARIFGRAALLVAAITVVALAGPAVERRDAAAFRNLDGAVFVIDASPSVMESPRWPQMQAMGRFGIAALGARPGGLVVFAGDAYVATDITGDIRQLGQTLSLIDDGTVPDPGSRPERGLALAARMLSEADVLAGDVVLFTDGGGQGPVPLEEAAGIAGQGARLSVVSMEAPDAALETLAEVGGGQVFTLDQTDAFAVFMGQSGRERLERQDYPLLFWADLGRLVLALALIPALLLFRRVAA</sequence>
<feature type="transmembrane region" description="Helical" evidence="1">
    <location>
        <begin position="62"/>
        <end position="83"/>
    </location>
</feature>
<dbReference type="CDD" id="cd00198">
    <property type="entry name" value="vWFA"/>
    <property type="match status" value="1"/>
</dbReference>
<keyword evidence="1" id="KW-0472">Membrane</keyword>
<organism evidence="2 3">
    <name type="scientific">Roseivivax sediminis</name>
    <dbReference type="NCBI Taxonomy" id="936889"/>
    <lineage>
        <taxon>Bacteria</taxon>
        <taxon>Pseudomonadati</taxon>
        <taxon>Pseudomonadota</taxon>
        <taxon>Alphaproteobacteria</taxon>
        <taxon>Rhodobacterales</taxon>
        <taxon>Roseobacteraceae</taxon>
        <taxon>Roseivivax</taxon>
    </lineage>
</organism>
<evidence type="ECO:0000313" key="3">
    <source>
        <dbReference type="Proteomes" id="UP000325289"/>
    </source>
</evidence>
<gene>
    <name evidence="2" type="ORF">SAMN04515678_10223</name>
</gene>
<dbReference type="Gene3D" id="3.40.50.410">
    <property type="entry name" value="von Willebrand factor, type A domain"/>
    <property type="match status" value="1"/>
</dbReference>
<dbReference type="AlphaFoldDB" id="A0A1I1U378"/>
<dbReference type="InterPro" id="IPR036465">
    <property type="entry name" value="vWFA_dom_sf"/>
</dbReference>
<dbReference type="Proteomes" id="UP000325289">
    <property type="component" value="Unassembled WGS sequence"/>
</dbReference>
<dbReference type="RefSeq" id="WP_149754449.1">
    <property type="nucleotide sequence ID" value="NZ_FOMS01000002.1"/>
</dbReference>
<keyword evidence="1" id="KW-1133">Transmembrane helix</keyword>
<evidence type="ECO:0000313" key="2">
    <source>
        <dbReference type="EMBL" id="SFD63153.1"/>
    </source>
</evidence>
<feature type="transmembrane region" description="Helical" evidence="1">
    <location>
        <begin position="12"/>
        <end position="28"/>
    </location>
</feature>
<dbReference type="SUPFAM" id="SSF53300">
    <property type="entry name" value="vWA-like"/>
    <property type="match status" value="1"/>
</dbReference>
<feature type="transmembrane region" description="Helical" evidence="1">
    <location>
        <begin position="272"/>
        <end position="294"/>
    </location>
</feature>
<proteinExistence type="predicted"/>